<protein>
    <recommendedName>
        <fullName evidence="5">Signal peptidase I</fullName>
        <ecNumber evidence="5">3.4.21.89</ecNumber>
    </recommendedName>
</protein>
<dbReference type="EMBL" id="JAFLEQ010000012">
    <property type="protein sequence ID" value="MBN9644430.1"/>
    <property type="molecule type" value="Genomic_DNA"/>
</dbReference>
<evidence type="ECO:0000256" key="7">
    <source>
        <dbReference type="SAM" id="Phobius"/>
    </source>
</evidence>
<evidence type="ECO:0000256" key="5">
    <source>
        <dbReference type="NCBIfam" id="TIGR02228"/>
    </source>
</evidence>
<proteinExistence type="predicted"/>
<evidence type="ECO:0000256" key="4">
    <source>
        <dbReference type="ARBA" id="ARBA00023136"/>
    </source>
</evidence>
<dbReference type="AlphaFoldDB" id="A0A939E0Y3"/>
<evidence type="ECO:0000256" key="3">
    <source>
        <dbReference type="ARBA" id="ARBA00022989"/>
    </source>
</evidence>
<feature type="compositionally biased region" description="Low complexity" evidence="6">
    <location>
        <begin position="36"/>
        <end position="54"/>
    </location>
</feature>
<gene>
    <name evidence="8" type="ORF">JZY06_07370</name>
</gene>
<evidence type="ECO:0000313" key="8">
    <source>
        <dbReference type="EMBL" id="MBN9644430.1"/>
    </source>
</evidence>
<dbReference type="SUPFAM" id="SSF51306">
    <property type="entry name" value="LexA/Signal peptidase"/>
    <property type="match status" value="1"/>
</dbReference>
<evidence type="ECO:0000256" key="2">
    <source>
        <dbReference type="ARBA" id="ARBA00022692"/>
    </source>
</evidence>
<accession>A0A939E0Y3</accession>
<dbReference type="GO" id="GO:0004252">
    <property type="term" value="F:serine-type endopeptidase activity"/>
    <property type="evidence" value="ECO:0007669"/>
    <property type="project" value="UniProtKB-UniRule"/>
</dbReference>
<dbReference type="InterPro" id="IPR036286">
    <property type="entry name" value="LexA/Signal_pep-like_sf"/>
</dbReference>
<name>A0A939E0Y3_9CORY</name>
<keyword evidence="8" id="KW-0378">Hydrolase</keyword>
<evidence type="ECO:0000256" key="1">
    <source>
        <dbReference type="ARBA" id="ARBA00004370"/>
    </source>
</evidence>
<dbReference type="InterPro" id="IPR019533">
    <property type="entry name" value="Peptidase_S26"/>
</dbReference>
<dbReference type="GO" id="GO:0009003">
    <property type="term" value="F:signal peptidase activity"/>
    <property type="evidence" value="ECO:0007669"/>
    <property type="project" value="UniProtKB-EC"/>
</dbReference>
<feature type="region of interest" description="Disordered" evidence="6">
    <location>
        <begin position="1"/>
        <end position="79"/>
    </location>
</feature>
<comment type="subcellular location">
    <subcellularLocation>
        <location evidence="1">Membrane</location>
    </subcellularLocation>
</comment>
<evidence type="ECO:0000256" key="6">
    <source>
        <dbReference type="SAM" id="MobiDB-lite"/>
    </source>
</evidence>
<keyword evidence="4 7" id="KW-0472">Membrane</keyword>
<dbReference type="GO" id="GO:0006465">
    <property type="term" value="P:signal peptide processing"/>
    <property type="evidence" value="ECO:0007669"/>
    <property type="project" value="UniProtKB-UniRule"/>
</dbReference>
<dbReference type="NCBIfam" id="TIGR02228">
    <property type="entry name" value="sigpep_I_arch"/>
    <property type="match status" value="1"/>
</dbReference>
<feature type="transmembrane region" description="Helical" evidence="7">
    <location>
        <begin position="273"/>
        <end position="291"/>
    </location>
</feature>
<organism evidence="8 9">
    <name type="scientific">Corynebacterium mendelii</name>
    <dbReference type="NCBI Taxonomy" id="2765362"/>
    <lineage>
        <taxon>Bacteria</taxon>
        <taxon>Bacillati</taxon>
        <taxon>Actinomycetota</taxon>
        <taxon>Actinomycetes</taxon>
        <taxon>Mycobacteriales</taxon>
        <taxon>Corynebacteriaceae</taxon>
        <taxon>Corynebacterium</taxon>
    </lineage>
</organism>
<dbReference type="Proteomes" id="UP000664332">
    <property type="component" value="Unassembled WGS sequence"/>
</dbReference>
<dbReference type="CDD" id="cd06530">
    <property type="entry name" value="S26_SPase_I"/>
    <property type="match status" value="1"/>
</dbReference>
<keyword evidence="9" id="KW-1185">Reference proteome</keyword>
<feature type="region of interest" description="Disordered" evidence="6">
    <location>
        <begin position="103"/>
        <end position="123"/>
    </location>
</feature>
<dbReference type="GO" id="GO:0016020">
    <property type="term" value="C:membrane"/>
    <property type="evidence" value="ECO:0007669"/>
    <property type="project" value="UniProtKB-SubCell"/>
</dbReference>
<feature type="transmembrane region" description="Helical" evidence="7">
    <location>
        <begin position="134"/>
        <end position="157"/>
    </location>
</feature>
<sequence length="315" mass="32992">MTDPDQLPDNGTTTPPLKWNPPTAGAKESATSVPDGNAAGSSRVSSAAGPSAPGMDHGDDSRQASALGESTAPPAGTVPDNAAAAASAAAVAGGPAAAADAVPAASAAAGQPEPHTVSEEEDEEFSLPGFIGTVITWIIVSVLVFLAAAAVVVPQIMGWVPLTVLTGSMEPRISPGSLVVVKPVDTTDGRRELSAGQIATYMPNPDDPTLVTHRIIDRSTRTDGTVFYKFKGDANQAPDPDEVADFQVRATYRYHLPYLGYVTGRLHGKQRTGGVLIVVAILLTYMVYQLYQYSRERRRLREEEEGQKPDSPACA</sequence>
<dbReference type="RefSeq" id="WP_207278917.1">
    <property type="nucleotide sequence ID" value="NZ_JAFLEQ010000012.1"/>
</dbReference>
<keyword evidence="2 7" id="KW-0812">Transmembrane</keyword>
<dbReference type="EC" id="3.4.21.89" evidence="5"/>
<comment type="caution">
    <text evidence="8">The sequence shown here is derived from an EMBL/GenBank/DDBJ whole genome shotgun (WGS) entry which is preliminary data.</text>
</comment>
<reference evidence="8" key="1">
    <citation type="submission" date="2021-03" db="EMBL/GenBank/DDBJ databases">
        <authorList>
            <person name="Sun Q."/>
        </authorList>
    </citation>
    <scope>NUCLEOTIDE SEQUENCE</scope>
    <source>
        <strain evidence="8">CCM 8862</strain>
    </source>
</reference>
<keyword evidence="3 7" id="KW-1133">Transmembrane helix</keyword>
<evidence type="ECO:0000313" key="9">
    <source>
        <dbReference type="Proteomes" id="UP000664332"/>
    </source>
</evidence>
<dbReference type="InterPro" id="IPR001733">
    <property type="entry name" value="Peptidase_S26B"/>
</dbReference>